<reference evidence="4" key="1">
    <citation type="journal article" date="2019" name="Int. J. Syst. Evol. Microbiol.">
        <title>The Global Catalogue of Microorganisms (GCM) 10K type strain sequencing project: providing services to taxonomists for standard genome sequencing and annotation.</title>
        <authorList>
            <consortium name="The Broad Institute Genomics Platform"/>
            <consortium name="The Broad Institute Genome Sequencing Center for Infectious Disease"/>
            <person name="Wu L."/>
            <person name="Ma J."/>
        </authorList>
    </citation>
    <scope>NUCLEOTIDE SEQUENCE [LARGE SCALE GENOMIC DNA]</scope>
    <source>
        <strain evidence="4">TISTR 1535</strain>
    </source>
</reference>
<feature type="domain" description="DUF6305" evidence="2">
    <location>
        <begin position="42"/>
        <end position="195"/>
    </location>
</feature>
<keyword evidence="1" id="KW-0732">Signal</keyword>
<evidence type="ECO:0000313" key="3">
    <source>
        <dbReference type="EMBL" id="MFD2761433.1"/>
    </source>
</evidence>
<organism evidence="3 4">
    <name type="scientific">Lentibacillus juripiscarius</name>
    <dbReference type="NCBI Taxonomy" id="257446"/>
    <lineage>
        <taxon>Bacteria</taxon>
        <taxon>Bacillati</taxon>
        <taxon>Bacillota</taxon>
        <taxon>Bacilli</taxon>
        <taxon>Bacillales</taxon>
        <taxon>Bacillaceae</taxon>
        <taxon>Lentibacillus</taxon>
    </lineage>
</organism>
<comment type="caution">
    <text evidence="3">The sequence shown here is derived from an EMBL/GenBank/DDBJ whole genome shotgun (WGS) entry which is preliminary data.</text>
</comment>
<feature type="chain" id="PRO_5047266762" evidence="1">
    <location>
        <begin position="26"/>
        <end position="196"/>
    </location>
</feature>
<evidence type="ECO:0000313" key="4">
    <source>
        <dbReference type="Proteomes" id="UP001597502"/>
    </source>
</evidence>
<dbReference type="Pfam" id="PF19823">
    <property type="entry name" value="DUF6305"/>
    <property type="match status" value="1"/>
</dbReference>
<dbReference type="EMBL" id="JBHUNA010000022">
    <property type="protein sequence ID" value="MFD2761433.1"/>
    <property type="molecule type" value="Genomic_DNA"/>
</dbReference>
<proteinExistence type="predicted"/>
<protein>
    <submittedName>
        <fullName evidence="3">DUF6305 family protein</fullName>
    </submittedName>
</protein>
<name>A0ABW5V6V3_9BACI</name>
<dbReference type="InterPro" id="IPR046272">
    <property type="entry name" value="DUF6305"/>
</dbReference>
<dbReference type="RefSeq" id="WP_382393925.1">
    <property type="nucleotide sequence ID" value="NZ_JBHUNA010000022.1"/>
</dbReference>
<gene>
    <name evidence="3" type="ORF">ACFSUO_10690</name>
</gene>
<evidence type="ECO:0000256" key="1">
    <source>
        <dbReference type="SAM" id="SignalP"/>
    </source>
</evidence>
<evidence type="ECO:0000259" key="2">
    <source>
        <dbReference type="Pfam" id="PF19823"/>
    </source>
</evidence>
<keyword evidence="4" id="KW-1185">Reference proteome</keyword>
<feature type="signal peptide" evidence="1">
    <location>
        <begin position="1"/>
        <end position="25"/>
    </location>
</feature>
<sequence length="196" mass="21889">MQKHVPTLICFCLALVFSFVSYSTAQSEHFNTYPNLPAPIAEEKILITSAGQAAENIILLSVAEKLNLEADYRPRALGTDLYDYNSVVIMLGSSANGLSHTGRSFQEELSRVSSLIQEADAADLPVILINVSAPLRHHVQTRELFEQIAPSTDYFIGLRSIRNAEFYIQTLRNHSVPVTLITRLDDIHTPFNAIFR</sequence>
<dbReference type="Proteomes" id="UP001597502">
    <property type="component" value="Unassembled WGS sequence"/>
</dbReference>
<accession>A0ABW5V6V3</accession>